<protein>
    <submittedName>
        <fullName evidence="1">Uncharacterized protein</fullName>
    </submittedName>
</protein>
<reference evidence="1 2" key="1">
    <citation type="submission" date="2020-02" db="EMBL/GenBank/DDBJ databases">
        <authorList>
            <person name="Ferguson B K."/>
        </authorList>
    </citation>
    <scope>NUCLEOTIDE SEQUENCE [LARGE SCALE GENOMIC DNA]</scope>
</reference>
<gene>
    <name evidence="1" type="ORF">NTEN_LOCUS18781</name>
</gene>
<evidence type="ECO:0000313" key="1">
    <source>
        <dbReference type="EMBL" id="CAB0014347.1"/>
    </source>
</evidence>
<organism evidence="1 2">
    <name type="scientific">Nesidiocoris tenuis</name>
    <dbReference type="NCBI Taxonomy" id="355587"/>
    <lineage>
        <taxon>Eukaryota</taxon>
        <taxon>Metazoa</taxon>
        <taxon>Ecdysozoa</taxon>
        <taxon>Arthropoda</taxon>
        <taxon>Hexapoda</taxon>
        <taxon>Insecta</taxon>
        <taxon>Pterygota</taxon>
        <taxon>Neoptera</taxon>
        <taxon>Paraneoptera</taxon>
        <taxon>Hemiptera</taxon>
        <taxon>Heteroptera</taxon>
        <taxon>Panheteroptera</taxon>
        <taxon>Cimicomorpha</taxon>
        <taxon>Miridae</taxon>
        <taxon>Dicyphina</taxon>
        <taxon>Nesidiocoris</taxon>
    </lineage>
</organism>
<dbReference type="OrthoDB" id="6656828at2759"/>
<dbReference type="AlphaFoldDB" id="A0A6H5H8Y1"/>
<dbReference type="EMBL" id="CADCXU010027727">
    <property type="protein sequence ID" value="CAB0014347.1"/>
    <property type="molecule type" value="Genomic_DNA"/>
</dbReference>
<evidence type="ECO:0000313" key="2">
    <source>
        <dbReference type="Proteomes" id="UP000479000"/>
    </source>
</evidence>
<proteinExistence type="predicted"/>
<accession>A0A6H5H8Y1</accession>
<keyword evidence="2" id="KW-1185">Reference proteome</keyword>
<dbReference type="Proteomes" id="UP000479000">
    <property type="component" value="Unassembled WGS sequence"/>
</dbReference>
<sequence length="54" mass="5766">MPDSCSCHEGAARAGVQPQQPRKVQVTAKVLFGSVSAIASMKQAEKAQSKRTHQ</sequence>
<name>A0A6H5H8Y1_9HEMI</name>